<dbReference type="Proteomes" id="UP000027337">
    <property type="component" value="Unassembled WGS sequence"/>
</dbReference>
<name>A0A061SRJ6_9RHOB</name>
<dbReference type="EMBL" id="JEMU01000018">
    <property type="protein sequence ID" value="KAJ01870.1"/>
    <property type="molecule type" value="Genomic_DNA"/>
</dbReference>
<dbReference type="AlphaFoldDB" id="A0A061SRJ6"/>
<keyword evidence="2" id="KW-1185">Reference proteome</keyword>
<reference evidence="1 2" key="1">
    <citation type="journal article" date="2014" name="Genome Announc.">
        <title>Draft Genome Sequences of Two Isolates of the Roseobacter Group, Sulfitobacter sp. Strains 3SOLIMAR09 and 1FIGIMAR09, from Harbors of Mallorca Island (Mediterranean Sea).</title>
        <authorList>
            <person name="Mas-Llado M."/>
            <person name="Pina-Villalonga J.M."/>
            <person name="Brunet-Galmes I."/>
            <person name="Nogales B."/>
            <person name="Bosch R."/>
        </authorList>
    </citation>
    <scope>NUCLEOTIDE SEQUENCE [LARGE SCALE GENOMIC DNA]</scope>
    <source>
        <strain evidence="1 2">1FIGIMAR09</strain>
    </source>
</reference>
<sequence>MAVPDLQAQLGRAIEFRDWAASPEYERGLPPAQAIERYATYHEDRSVMRRMLKTAASEILWDLPDRALIYVPAPNLEGLAMTGELAPRRSARTTVRGTRHRSTMTFLGRRLEGAKVFPMRILPSDVTEAPRASGQTTFEFENYARERLLRAHYGDYQLGGDVAMMQFVSDSDRFDIRALGRLAAISDLLDHYIQTGEVMHPGVFLFNAEGSSGAEVHARINSRGGRLLVESANLGPHLLRALLLVATMANPVTGQELENMAINDSIIVENTSDTILQDEGIVTATERSLRDFAREAGVANLDIILENLRRSHEETEGDIDGSSEARP</sequence>
<accession>A0A061SRJ6</accession>
<gene>
    <name evidence="1" type="ORF">PM02_16970</name>
</gene>
<organism evidence="1 2">
    <name type="scientific">Sulfitobacter mediterraneus</name>
    <dbReference type="NCBI Taxonomy" id="83219"/>
    <lineage>
        <taxon>Bacteria</taxon>
        <taxon>Pseudomonadati</taxon>
        <taxon>Pseudomonadota</taxon>
        <taxon>Alphaproteobacteria</taxon>
        <taxon>Rhodobacterales</taxon>
        <taxon>Roseobacteraceae</taxon>
        <taxon>Sulfitobacter</taxon>
    </lineage>
</organism>
<proteinExistence type="predicted"/>
<protein>
    <submittedName>
        <fullName evidence="1">Uncharacterized protein</fullName>
    </submittedName>
</protein>
<evidence type="ECO:0000313" key="1">
    <source>
        <dbReference type="EMBL" id="KAJ01870.1"/>
    </source>
</evidence>
<comment type="caution">
    <text evidence="1">The sequence shown here is derived from an EMBL/GenBank/DDBJ whole genome shotgun (WGS) entry which is preliminary data.</text>
</comment>
<evidence type="ECO:0000313" key="2">
    <source>
        <dbReference type="Proteomes" id="UP000027337"/>
    </source>
</evidence>